<evidence type="ECO:0000256" key="10">
    <source>
        <dbReference type="ARBA" id="ARBA00022759"/>
    </source>
</evidence>
<keyword evidence="13 15" id="KW-0694">RNA-binding</keyword>
<comment type="subunit">
    <text evidence="15">Homotetramer formed by a dimer of dimers.</text>
</comment>
<dbReference type="GO" id="GO:0005737">
    <property type="term" value="C:cytoplasm"/>
    <property type="evidence" value="ECO:0007669"/>
    <property type="project" value="UniProtKB-SubCell"/>
</dbReference>
<evidence type="ECO:0000256" key="16">
    <source>
        <dbReference type="SAM" id="MobiDB-lite"/>
    </source>
</evidence>
<dbReference type="KEGG" id="rhy:RD110_06870"/>
<comment type="catalytic activity">
    <reaction evidence="15">
        <text>Endonucleolytic cleavage of single-stranded RNA in A- and U-rich regions.</text>
        <dbReference type="EC" id="3.1.26.12"/>
    </reaction>
</comment>
<dbReference type="GO" id="GO:0000049">
    <property type="term" value="F:tRNA binding"/>
    <property type="evidence" value="ECO:0007669"/>
    <property type="project" value="UniProtKB-KW"/>
</dbReference>
<dbReference type="PANTHER" id="PTHR30001:SF1">
    <property type="entry name" value="RIBONUCLEASE E_G-LIKE PROTEIN, CHLOROPLASTIC"/>
    <property type="match status" value="1"/>
</dbReference>
<dbReference type="InterPro" id="IPR028878">
    <property type="entry name" value="RNase_E"/>
</dbReference>
<dbReference type="GO" id="GO:0019843">
    <property type="term" value="F:rRNA binding"/>
    <property type="evidence" value="ECO:0007669"/>
    <property type="project" value="UniProtKB-KW"/>
</dbReference>
<dbReference type="GO" id="GO:0009898">
    <property type="term" value="C:cytoplasmic side of plasma membrane"/>
    <property type="evidence" value="ECO:0007669"/>
    <property type="project" value="UniProtKB-UniRule"/>
</dbReference>
<dbReference type="Pfam" id="PF10150">
    <property type="entry name" value="RNase_E_G"/>
    <property type="match status" value="1"/>
</dbReference>
<protein>
    <recommendedName>
        <fullName evidence="15">Ribonuclease E</fullName>
        <shortName evidence="15">RNase E</shortName>
        <ecNumber evidence="15">3.1.26.12</ecNumber>
    </recommendedName>
</protein>
<keyword evidence="3 15" id="KW-0963">Cytoplasm</keyword>
<feature type="compositionally biased region" description="Basic and acidic residues" evidence="16">
    <location>
        <begin position="861"/>
        <end position="897"/>
    </location>
</feature>
<keyword evidence="7 15" id="KW-0540">Nuclease</keyword>
<evidence type="ECO:0000313" key="18">
    <source>
        <dbReference type="EMBL" id="APW36951.1"/>
    </source>
</evidence>
<keyword evidence="9 15" id="KW-0699">rRNA-binding</keyword>
<keyword evidence="12 15" id="KW-0460">Magnesium</keyword>
<comment type="similarity">
    <text evidence="15">Belongs to the RNase E/G family. RNase E subfamily.</text>
</comment>
<keyword evidence="2 15" id="KW-1003">Cell membrane</keyword>
<feature type="region of interest" description="Disordered" evidence="16">
    <location>
        <begin position="510"/>
        <end position="529"/>
    </location>
</feature>
<feature type="binding site" evidence="15">
    <location>
        <position position="301"/>
    </location>
    <ligand>
        <name>Mg(2+)</name>
        <dbReference type="ChEBI" id="CHEBI:18420"/>
        <note>catalytic</note>
    </ligand>
</feature>
<dbReference type="Gene3D" id="2.40.50.140">
    <property type="entry name" value="Nucleic acid-binding proteins"/>
    <property type="match status" value="1"/>
</dbReference>
<keyword evidence="19" id="KW-1185">Reference proteome</keyword>
<evidence type="ECO:0000256" key="8">
    <source>
        <dbReference type="ARBA" id="ARBA00022723"/>
    </source>
</evidence>
<feature type="compositionally biased region" description="Basic and acidic residues" evidence="16">
    <location>
        <begin position="712"/>
        <end position="722"/>
    </location>
</feature>
<feature type="compositionally biased region" description="Basic and acidic residues" evidence="16">
    <location>
        <begin position="627"/>
        <end position="636"/>
    </location>
</feature>
<feature type="binding site" evidence="15">
    <location>
        <position position="402"/>
    </location>
    <ligand>
        <name>Zn(2+)</name>
        <dbReference type="ChEBI" id="CHEBI:29105"/>
        <note>ligand shared between dimeric partners</note>
    </ligand>
</feature>
<comment type="cofactor">
    <cofactor evidence="15">
        <name>Mg(2+)</name>
        <dbReference type="ChEBI" id="CHEBI:18420"/>
    </cofactor>
    <text evidence="15">Binds 1 Mg(2+) ion per subunit.</text>
</comment>
<dbReference type="AlphaFoldDB" id="A0A1P8JTB1"/>
<dbReference type="InterPro" id="IPR048583">
    <property type="entry name" value="RNase_E_G_thioredoxin-like"/>
</dbReference>
<evidence type="ECO:0000313" key="19">
    <source>
        <dbReference type="Proteomes" id="UP000186609"/>
    </source>
</evidence>
<keyword evidence="14 15" id="KW-0472">Membrane</keyword>
<dbReference type="Proteomes" id="UP000186609">
    <property type="component" value="Chromosome"/>
</dbReference>
<dbReference type="HAMAP" id="MF_00970">
    <property type="entry name" value="RNase_E"/>
    <property type="match status" value="1"/>
</dbReference>
<name>A0A1P8JTB1_9BURK</name>
<feature type="compositionally biased region" description="Basic and acidic residues" evidence="16">
    <location>
        <begin position="753"/>
        <end position="808"/>
    </location>
</feature>
<dbReference type="PANTHER" id="PTHR30001">
    <property type="entry name" value="RIBONUCLEASE"/>
    <property type="match status" value="1"/>
</dbReference>
<evidence type="ECO:0000256" key="13">
    <source>
        <dbReference type="ARBA" id="ARBA00022884"/>
    </source>
</evidence>
<dbReference type="GO" id="GO:0000287">
    <property type="term" value="F:magnesium ion binding"/>
    <property type="evidence" value="ECO:0007669"/>
    <property type="project" value="UniProtKB-UniRule"/>
</dbReference>
<dbReference type="EMBL" id="CP019236">
    <property type="protein sequence ID" value="APW36951.1"/>
    <property type="molecule type" value="Genomic_DNA"/>
</dbReference>
<keyword evidence="4 15" id="KW-0997">Cell inner membrane</keyword>
<evidence type="ECO:0000256" key="11">
    <source>
        <dbReference type="ARBA" id="ARBA00022801"/>
    </source>
</evidence>
<comment type="cofactor">
    <cofactor evidence="15">
        <name>Zn(2+)</name>
        <dbReference type="ChEBI" id="CHEBI:29105"/>
    </cofactor>
    <text evidence="15">Binds 2 Zn(2+) ions per homotetramer.</text>
</comment>
<dbReference type="Pfam" id="PF20833">
    <property type="entry name" value="RNase_E_G_Thio"/>
    <property type="match status" value="1"/>
</dbReference>
<dbReference type="GO" id="GO:0008995">
    <property type="term" value="F:ribonuclease E activity"/>
    <property type="evidence" value="ECO:0007669"/>
    <property type="project" value="UniProtKB-EC"/>
</dbReference>
<dbReference type="GO" id="GO:0006402">
    <property type="term" value="P:mRNA catabolic process"/>
    <property type="evidence" value="ECO:0007669"/>
    <property type="project" value="UniProtKB-UniRule"/>
</dbReference>
<evidence type="ECO:0000256" key="9">
    <source>
        <dbReference type="ARBA" id="ARBA00022730"/>
    </source>
</evidence>
<keyword evidence="10 15" id="KW-0255">Endonuclease</keyword>
<evidence type="ECO:0000256" key="3">
    <source>
        <dbReference type="ARBA" id="ARBA00022490"/>
    </source>
</evidence>
<dbReference type="STRING" id="1842727.RD110_06870"/>
<feature type="region of interest" description="Disordered" evidence="16">
    <location>
        <begin position="587"/>
        <end position="903"/>
    </location>
</feature>
<keyword evidence="15" id="KW-0820">tRNA-binding</keyword>
<evidence type="ECO:0000256" key="5">
    <source>
        <dbReference type="ARBA" id="ARBA00022552"/>
    </source>
</evidence>
<dbReference type="InterPro" id="IPR019307">
    <property type="entry name" value="RNA-bd_AU-1/RNase_E/G"/>
</dbReference>
<evidence type="ECO:0000256" key="14">
    <source>
        <dbReference type="ARBA" id="ARBA00023136"/>
    </source>
</evidence>
<comment type="similarity">
    <text evidence="1">Belongs to the RNase E/G family. RNase G subfamily.</text>
</comment>
<dbReference type="Pfam" id="PF00575">
    <property type="entry name" value="S1"/>
    <property type="match status" value="1"/>
</dbReference>
<dbReference type="EC" id="3.1.26.12" evidence="15"/>
<dbReference type="GO" id="GO:0008033">
    <property type="term" value="P:tRNA processing"/>
    <property type="evidence" value="ECO:0007669"/>
    <property type="project" value="UniProtKB-UniRule"/>
</dbReference>
<reference evidence="18 19" key="1">
    <citation type="submission" date="2017-01" db="EMBL/GenBank/DDBJ databases">
        <authorList>
            <person name="Mah S.A."/>
            <person name="Swanson W.J."/>
            <person name="Moy G.W."/>
            <person name="Vacquier V.D."/>
        </authorList>
    </citation>
    <scope>NUCLEOTIDE SEQUENCE [LARGE SCALE GENOMIC DNA]</scope>
    <source>
        <strain evidence="18 19">DCY110</strain>
    </source>
</reference>
<dbReference type="SMART" id="SM00316">
    <property type="entry name" value="S1"/>
    <property type="match status" value="1"/>
</dbReference>
<dbReference type="PROSITE" id="PS50126">
    <property type="entry name" value="S1"/>
    <property type="match status" value="1"/>
</dbReference>
<keyword evidence="8 15" id="KW-0479">Metal-binding</keyword>
<dbReference type="NCBIfam" id="TIGR00757">
    <property type="entry name" value="RNaseEG"/>
    <property type="match status" value="1"/>
</dbReference>
<feature type="binding site" evidence="15">
    <location>
        <position position="344"/>
    </location>
    <ligand>
        <name>Mg(2+)</name>
        <dbReference type="ChEBI" id="CHEBI:18420"/>
        <note>catalytic</note>
    </ligand>
</feature>
<dbReference type="RefSeq" id="WP_076197923.1">
    <property type="nucleotide sequence ID" value="NZ_CP019236.1"/>
</dbReference>
<evidence type="ECO:0000256" key="2">
    <source>
        <dbReference type="ARBA" id="ARBA00022475"/>
    </source>
</evidence>
<proteinExistence type="inferred from homology"/>
<dbReference type="OrthoDB" id="9804278at2"/>
<keyword evidence="6 15" id="KW-0819">tRNA processing</keyword>
<feature type="compositionally biased region" description="Basic and acidic residues" evidence="16">
    <location>
        <begin position="821"/>
        <end position="833"/>
    </location>
</feature>
<evidence type="ECO:0000259" key="17">
    <source>
        <dbReference type="PROSITE" id="PS50126"/>
    </source>
</evidence>
<feature type="binding site" evidence="15">
    <location>
        <position position="405"/>
    </location>
    <ligand>
        <name>Zn(2+)</name>
        <dbReference type="ChEBI" id="CHEBI:29105"/>
        <note>ligand shared between dimeric partners</note>
    </ligand>
</feature>
<evidence type="ECO:0000256" key="12">
    <source>
        <dbReference type="ARBA" id="ARBA00022842"/>
    </source>
</evidence>
<keyword evidence="11 15" id="KW-0378">Hydrolase</keyword>
<organism evidence="18 19">
    <name type="scientific">Rhodoferax koreensis</name>
    <dbReference type="NCBI Taxonomy" id="1842727"/>
    <lineage>
        <taxon>Bacteria</taxon>
        <taxon>Pseudomonadati</taxon>
        <taxon>Pseudomonadota</taxon>
        <taxon>Betaproteobacteria</taxon>
        <taxon>Burkholderiales</taxon>
        <taxon>Comamonadaceae</taxon>
        <taxon>Rhodoferax</taxon>
    </lineage>
</organism>
<dbReference type="GO" id="GO:0006364">
    <property type="term" value="P:rRNA processing"/>
    <property type="evidence" value="ECO:0007669"/>
    <property type="project" value="UniProtKB-UniRule"/>
</dbReference>
<feature type="compositionally biased region" description="Basic and acidic residues" evidence="16">
    <location>
        <begin position="644"/>
        <end position="695"/>
    </location>
</feature>
<accession>A0A1P8JTB1</accession>
<evidence type="ECO:0000256" key="4">
    <source>
        <dbReference type="ARBA" id="ARBA00022519"/>
    </source>
</evidence>
<dbReference type="Gene3D" id="3.40.1260.20">
    <property type="entry name" value="Ribonuclease E, catalytic domain"/>
    <property type="match status" value="1"/>
</dbReference>
<feature type="compositionally biased region" description="Basic and acidic residues" evidence="16">
    <location>
        <begin position="597"/>
        <end position="615"/>
    </location>
</feature>
<dbReference type="InterPro" id="IPR004659">
    <property type="entry name" value="RNase_E/G"/>
</dbReference>
<evidence type="ECO:0000256" key="15">
    <source>
        <dbReference type="HAMAP-Rule" id="MF_00970"/>
    </source>
</evidence>
<dbReference type="GO" id="GO:0008270">
    <property type="term" value="F:zinc ion binding"/>
    <property type="evidence" value="ECO:0007669"/>
    <property type="project" value="UniProtKB-UniRule"/>
</dbReference>
<sequence>MKRMLINATQAEERRLAIVDGQKLLDYEIEIEGREQRKGNIYKAVVTRVEPSLEACFVDYGEDRHGFLPFKEISKQYFTQGVPVNQARISDVIREGQELLVQVEKEERGNKGAALTTFVSLAGRYVVLMPNNPRGGGVSRRIEGDDRAELKEAMDQLEYPNGMSIIARTAGIGRSAPELQWDLNYLLKLWSAIDGAGKGGKGAFLIYQESSLVIRAIRDYFNHDIGDILIDTDDVYEQAQQFMAHVMPEHAARVKRYRDDAPLFSRFQIEHQIESAYARTVQLPSGGAIVIDHTEALVSVDVNSARSIRGGDIEETATRTNLEAAEEVARQMRLRDLGGLIVIDFIDMEESRNRRDVENRLRDALRQDRARVQFGTISKFGLMEMSRQRLRPALSEGASIPCPRCGGSGHIRDTESSALQILRIIQEESLKDNTASVLCQVPVDVASFLLNEKRTEIAKIELKQRINVLMVPNKTLETPNYKLERLKHDDPRLDHIEASYKMADEIDDATSVTRRSQEPTNKQTPVIKGVLPDAPAPVAVPKPVAEVAAPAPAPVVAPPAPAPAETGFFGWIKGLFGVKPAPAPAPVVAAPPAPAAKTEEKREGRDGRGNREGGREGGAGRSRGGRGGREEVEGRGGRGGRGGAPRDGESRELREPREPREPREGQERGAARNGAERPPRGDRPERGERGERNERPAPVAGEEGQTGRGGRGRGERRPRQDAETANLAPEALAQGQAGQDAAAASVEGASQEARPERAPRQPGERGERPEGRERGERGGRGGRGSRGERGPREEGQPGRERNEARTDGGQELSAEAPAAAERVDAEPAARPERPSYFAVAAASTAAAPSAQPEAAVNAADGGERVETAEGAEPQRREKRSRDRYGRDRKDRAPREGADAEGASAPAAFVPNEVALAAEPAAPVAAPAPVQAAPVAASAPAPAPVAAPVATPAPAVAASSLPKAQAFVLPLVELAEVAQSSGLQWVGTDAERAAAVQAAIAAEPKPVHVPRERPPAIVVQNEPLVMVETKRNLSDMQLPF</sequence>
<keyword evidence="5 15" id="KW-0698">rRNA processing</keyword>
<dbReference type="InterPro" id="IPR012340">
    <property type="entry name" value="NA-bd_OB-fold"/>
</dbReference>
<dbReference type="SUPFAM" id="SSF50249">
    <property type="entry name" value="Nucleic acid-binding proteins"/>
    <property type="match status" value="1"/>
</dbReference>
<feature type="region of interest" description="Required for zinc-mediated homotetramerization and catalytic activity" evidence="15">
    <location>
        <begin position="402"/>
        <end position="405"/>
    </location>
</feature>
<comment type="subcellular location">
    <subcellularLocation>
        <location evidence="15">Cytoplasm</location>
    </subcellularLocation>
    <subcellularLocation>
        <location evidence="15">Cell inner membrane</location>
        <topology evidence="15">Peripheral membrane protein</topology>
        <orientation evidence="15">Cytoplasmic side</orientation>
    </subcellularLocation>
</comment>
<evidence type="ECO:0000256" key="1">
    <source>
        <dbReference type="ARBA" id="ARBA00005663"/>
    </source>
</evidence>
<keyword evidence="15" id="KW-0862">Zinc</keyword>
<comment type="function">
    <text evidence="15">Endoribonuclease that plays a central role in RNA processing and decay. Required for the maturation of 5S and 16S rRNAs and the majority of tRNAs. Also involved in the degradation of most mRNAs.</text>
</comment>
<evidence type="ECO:0000256" key="6">
    <source>
        <dbReference type="ARBA" id="ARBA00022694"/>
    </source>
</evidence>
<dbReference type="InterPro" id="IPR003029">
    <property type="entry name" value="S1_domain"/>
</dbReference>
<gene>
    <name evidence="15" type="primary">rne</name>
    <name evidence="18" type="ORF">RD110_06870</name>
</gene>
<dbReference type="CDD" id="cd04453">
    <property type="entry name" value="S1_RNase_E"/>
    <property type="match status" value="1"/>
</dbReference>
<evidence type="ECO:0000256" key="7">
    <source>
        <dbReference type="ARBA" id="ARBA00022722"/>
    </source>
</evidence>
<feature type="compositionally biased region" description="Low complexity" evidence="16">
    <location>
        <begin position="838"/>
        <end position="859"/>
    </location>
</feature>
<feature type="compositionally biased region" description="Low complexity" evidence="16">
    <location>
        <begin position="730"/>
        <end position="752"/>
    </location>
</feature>
<feature type="compositionally biased region" description="Polar residues" evidence="16">
    <location>
        <begin position="510"/>
        <end position="524"/>
    </location>
</feature>
<feature type="domain" description="S1 motif" evidence="17">
    <location>
        <begin position="39"/>
        <end position="118"/>
    </location>
</feature>